<accession>A0A653LHA7</accession>
<dbReference type="PANTHER" id="PTHR39203:SF1">
    <property type="entry name" value="CYTOPLASMIC PROTEIN"/>
    <property type="match status" value="1"/>
</dbReference>
<keyword evidence="3" id="KW-1185">Reference proteome</keyword>
<dbReference type="EMBL" id="CABWLR010000001">
    <property type="protein sequence ID" value="VXA91542.1"/>
    <property type="molecule type" value="Genomic_DNA"/>
</dbReference>
<dbReference type="CDD" id="cd06553">
    <property type="entry name" value="ASCH_Ef3133_like"/>
    <property type="match status" value="1"/>
</dbReference>
<dbReference type="PANTHER" id="PTHR39203">
    <property type="entry name" value="CYTOPLASMIC PROTEIN-RELATED"/>
    <property type="match status" value="1"/>
</dbReference>
<evidence type="ECO:0000259" key="1">
    <source>
        <dbReference type="SMART" id="SM01022"/>
    </source>
</evidence>
<sequence>MRHISIFLFLILVGCKNETKNKTEIGTENQSEITTVIENGIDQSVSEMWNDFVQSNPEFKNDEIPESDFFHNNEKDANRLAKLTLNGKKRASSGLYSLYEQYNADLPTVGIKQIVTDFNGNAKAIIENVSVDTIPFNKISKEYAAMDMGTDIEPLKKWKKAHWDFFESFLKESGKKPTEEMLVVTVEFEKIWPKNE</sequence>
<name>A0A653LHA7_9FLAO</name>
<dbReference type="AlphaFoldDB" id="A0A653LHA7"/>
<dbReference type="RefSeq" id="WP_159301439.1">
    <property type="nucleotide sequence ID" value="NZ_LR733271.1"/>
</dbReference>
<dbReference type="PROSITE" id="PS51257">
    <property type="entry name" value="PROKAR_LIPOPROTEIN"/>
    <property type="match status" value="1"/>
</dbReference>
<proteinExistence type="predicted"/>
<dbReference type="Proteomes" id="UP000430202">
    <property type="component" value="Unassembled WGS sequence"/>
</dbReference>
<dbReference type="SMART" id="SM01022">
    <property type="entry name" value="ASCH"/>
    <property type="match status" value="1"/>
</dbReference>
<gene>
    <name evidence="2" type="ORF">MARI151_10004</name>
</gene>
<organism evidence="2 3">
    <name type="scientific">Maribacter litoralis</name>
    <dbReference type="NCBI Taxonomy" id="2059726"/>
    <lineage>
        <taxon>Bacteria</taxon>
        <taxon>Pseudomonadati</taxon>
        <taxon>Bacteroidota</taxon>
        <taxon>Flavobacteriia</taxon>
        <taxon>Flavobacteriales</taxon>
        <taxon>Flavobacteriaceae</taxon>
        <taxon>Maribacter</taxon>
    </lineage>
</organism>
<feature type="domain" description="ASCH" evidence="1">
    <location>
        <begin position="68"/>
        <end position="192"/>
    </location>
</feature>
<dbReference type="Gene3D" id="3.10.400.10">
    <property type="entry name" value="Sulfate adenylyltransferase"/>
    <property type="match status" value="1"/>
</dbReference>
<evidence type="ECO:0000313" key="2">
    <source>
        <dbReference type="EMBL" id="VXA91542.1"/>
    </source>
</evidence>
<dbReference type="InterPro" id="IPR007374">
    <property type="entry name" value="ASCH_domain"/>
</dbReference>
<dbReference type="InterPro" id="IPR009326">
    <property type="entry name" value="DUF984"/>
</dbReference>
<dbReference type="SUPFAM" id="SSF88697">
    <property type="entry name" value="PUA domain-like"/>
    <property type="match status" value="1"/>
</dbReference>
<dbReference type="Pfam" id="PF04266">
    <property type="entry name" value="ASCH"/>
    <property type="match status" value="1"/>
</dbReference>
<dbReference type="InterPro" id="IPR015947">
    <property type="entry name" value="PUA-like_sf"/>
</dbReference>
<reference evidence="2 3" key="1">
    <citation type="submission" date="2019-10" db="EMBL/GenBank/DDBJ databases">
        <authorList>
            <person name="Karimi E."/>
        </authorList>
    </citation>
    <scope>NUCLEOTIDE SEQUENCE [LARGE SCALE GENOMIC DNA]</scope>
    <source>
        <strain evidence="2">Maribacter sp. 151</strain>
    </source>
</reference>
<evidence type="ECO:0000313" key="3">
    <source>
        <dbReference type="Proteomes" id="UP000430202"/>
    </source>
</evidence>
<protein>
    <submittedName>
        <fullName evidence="2">RNA-binding protein</fullName>
    </submittedName>
</protein>